<keyword evidence="1" id="KW-0812">Transmembrane</keyword>
<proteinExistence type="predicted"/>
<dbReference type="AlphaFoldDB" id="A0A0E9WS67"/>
<protein>
    <submittedName>
        <fullName evidence="2">Uncharacterized protein</fullName>
    </submittedName>
</protein>
<reference evidence="2" key="1">
    <citation type="submission" date="2014-11" db="EMBL/GenBank/DDBJ databases">
        <authorList>
            <person name="Amaro Gonzalez C."/>
        </authorList>
    </citation>
    <scope>NUCLEOTIDE SEQUENCE</scope>
</reference>
<feature type="transmembrane region" description="Helical" evidence="1">
    <location>
        <begin position="12"/>
        <end position="32"/>
    </location>
</feature>
<dbReference type="EMBL" id="GBXM01016187">
    <property type="protein sequence ID" value="JAH92390.1"/>
    <property type="molecule type" value="Transcribed_RNA"/>
</dbReference>
<evidence type="ECO:0000256" key="1">
    <source>
        <dbReference type="SAM" id="Phobius"/>
    </source>
</evidence>
<evidence type="ECO:0000313" key="2">
    <source>
        <dbReference type="EMBL" id="JAH92390.1"/>
    </source>
</evidence>
<name>A0A0E9WS67_ANGAN</name>
<reference evidence="2" key="2">
    <citation type="journal article" date="2015" name="Fish Shellfish Immunol.">
        <title>Early steps in the European eel (Anguilla anguilla)-Vibrio vulnificus interaction in the gills: Role of the RtxA13 toxin.</title>
        <authorList>
            <person name="Callol A."/>
            <person name="Pajuelo D."/>
            <person name="Ebbesson L."/>
            <person name="Teles M."/>
            <person name="MacKenzie S."/>
            <person name="Amaro C."/>
        </authorList>
    </citation>
    <scope>NUCLEOTIDE SEQUENCE</scope>
</reference>
<sequence length="49" mass="5292">MLQEPENSAFSVALVITNLIVCDGELLLFIGLTELVNLYPSTPIASKIT</sequence>
<organism evidence="2">
    <name type="scientific">Anguilla anguilla</name>
    <name type="common">European freshwater eel</name>
    <name type="synonym">Muraena anguilla</name>
    <dbReference type="NCBI Taxonomy" id="7936"/>
    <lineage>
        <taxon>Eukaryota</taxon>
        <taxon>Metazoa</taxon>
        <taxon>Chordata</taxon>
        <taxon>Craniata</taxon>
        <taxon>Vertebrata</taxon>
        <taxon>Euteleostomi</taxon>
        <taxon>Actinopterygii</taxon>
        <taxon>Neopterygii</taxon>
        <taxon>Teleostei</taxon>
        <taxon>Anguilliformes</taxon>
        <taxon>Anguillidae</taxon>
        <taxon>Anguilla</taxon>
    </lineage>
</organism>
<keyword evidence="1" id="KW-0472">Membrane</keyword>
<accession>A0A0E9WS67</accession>
<keyword evidence="1" id="KW-1133">Transmembrane helix</keyword>